<evidence type="ECO:0000313" key="2">
    <source>
        <dbReference type="Proteomes" id="UP001476798"/>
    </source>
</evidence>
<sequence length="173" mass="19006">MVTISPSGLHKMDAPSFMNRSLPIKLTGTGLVIGRVCVSPEKPTTEVVRSDNISEDEVTFRMEYVDPVSTRKGRVFSLTYISNMGSAVALLSWPLCGMCHCCHWLESLTLWVLTTWRQSCVWWSHWRGKTTPLASGCPCCMCTVSEPCDGCPTALVHPPPCPRHGPANGLLKA</sequence>
<evidence type="ECO:0000313" key="1">
    <source>
        <dbReference type="EMBL" id="MEQ2189932.1"/>
    </source>
</evidence>
<proteinExistence type="predicted"/>
<dbReference type="Proteomes" id="UP001476798">
    <property type="component" value="Unassembled WGS sequence"/>
</dbReference>
<accession>A0ABV0Q2B7</accession>
<reference evidence="1 2" key="1">
    <citation type="submission" date="2021-06" db="EMBL/GenBank/DDBJ databases">
        <authorList>
            <person name="Palmer J.M."/>
        </authorList>
    </citation>
    <scope>NUCLEOTIDE SEQUENCE [LARGE SCALE GENOMIC DNA]</scope>
    <source>
        <strain evidence="1 2">GA_2019</strain>
        <tissue evidence="1">Muscle</tissue>
    </source>
</reference>
<name>A0ABV0Q2B7_9TELE</name>
<comment type="caution">
    <text evidence="1">The sequence shown here is derived from an EMBL/GenBank/DDBJ whole genome shotgun (WGS) entry which is preliminary data.</text>
</comment>
<protein>
    <submittedName>
        <fullName evidence="1">Uncharacterized protein</fullName>
    </submittedName>
</protein>
<dbReference type="EMBL" id="JAHRIO010094749">
    <property type="protein sequence ID" value="MEQ2189932.1"/>
    <property type="molecule type" value="Genomic_DNA"/>
</dbReference>
<organism evidence="1 2">
    <name type="scientific">Goodea atripinnis</name>
    <dbReference type="NCBI Taxonomy" id="208336"/>
    <lineage>
        <taxon>Eukaryota</taxon>
        <taxon>Metazoa</taxon>
        <taxon>Chordata</taxon>
        <taxon>Craniata</taxon>
        <taxon>Vertebrata</taxon>
        <taxon>Euteleostomi</taxon>
        <taxon>Actinopterygii</taxon>
        <taxon>Neopterygii</taxon>
        <taxon>Teleostei</taxon>
        <taxon>Neoteleostei</taxon>
        <taxon>Acanthomorphata</taxon>
        <taxon>Ovalentaria</taxon>
        <taxon>Atherinomorphae</taxon>
        <taxon>Cyprinodontiformes</taxon>
        <taxon>Goodeidae</taxon>
        <taxon>Goodea</taxon>
    </lineage>
</organism>
<gene>
    <name evidence="1" type="ORF">GOODEAATRI_030391</name>
</gene>
<keyword evidence="2" id="KW-1185">Reference proteome</keyword>